<proteinExistence type="predicted"/>
<reference evidence="1" key="1">
    <citation type="journal article" date="2020" name="bioRxiv">
        <title>A rank-normalized archaeal taxonomy based on genome phylogeny resolves widespread incomplete and uneven classifications.</title>
        <authorList>
            <person name="Rinke C."/>
            <person name="Chuvochina M."/>
            <person name="Mussig A.J."/>
            <person name="Chaumeil P.-A."/>
            <person name="Waite D.W."/>
            <person name="Whitman W.B."/>
            <person name="Parks D.H."/>
            <person name="Hugenholtz P."/>
        </authorList>
    </citation>
    <scope>NUCLEOTIDE SEQUENCE</scope>
    <source>
        <strain evidence="1">UBA8838</strain>
    </source>
</reference>
<protein>
    <submittedName>
        <fullName evidence="1">Uncharacterized protein</fullName>
    </submittedName>
</protein>
<comment type="caution">
    <text evidence="1">The sequence shown here is derived from an EMBL/GenBank/DDBJ whole genome shotgun (WGS) entry which is preliminary data.</text>
</comment>
<dbReference type="AlphaFoldDB" id="A0A832TGQ6"/>
<sequence>MELLSITQTLVSSTQIEYILSDGNEITAQVDFFIKQDGENTILRIKVKDERN</sequence>
<evidence type="ECO:0000313" key="1">
    <source>
        <dbReference type="EMBL" id="HII73561.1"/>
    </source>
</evidence>
<dbReference type="GeneID" id="60598312"/>
<dbReference type="RefSeq" id="WP_198429669.1">
    <property type="nucleotide sequence ID" value="NZ_BAABQO010000003.1"/>
</dbReference>
<dbReference type="Proteomes" id="UP000646844">
    <property type="component" value="Unassembled WGS sequence"/>
</dbReference>
<dbReference type="EMBL" id="DUJO01000019">
    <property type="protein sequence ID" value="HII73561.1"/>
    <property type="molecule type" value="Genomic_DNA"/>
</dbReference>
<evidence type="ECO:0000313" key="2">
    <source>
        <dbReference type="Proteomes" id="UP000646844"/>
    </source>
</evidence>
<accession>A0A832TGQ6</accession>
<name>A0A832TGQ6_9CREN</name>
<gene>
    <name evidence="1" type="ORF">HA332_04085</name>
</gene>
<organism evidence="1 2">
    <name type="scientific">Sulfurisphaera tokodaii</name>
    <dbReference type="NCBI Taxonomy" id="111955"/>
    <lineage>
        <taxon>Archaea</taxon>
        <taxon>Thermoproteota</taxon>
        <taxon>Thermoprotei</taxon>
        <taxon>Sulfolobales</taxon>
        <taxon>Sulfolobaceae</taxon>
        <taxon>Sulfurisphaera</taxon>
    </lineage>
</organism>